<comment type="caution">
    <text evidence="1">The sequence shown here is derived from an EMBL/GenBank/DDBJ whole genome shotgun (WGS) entry which is preliminary data.</text>
</comment>
<dbReference type="EMBL" id="BPLQ01008841">
    <property type="protein sequence ID" value="GIY39804.1"/>
    <property type="molecule type" value="Genomic_DNA"/>
</dbReference>
<dbReference type="Proteomes" id="UP001054837">
    <property type="component" value="Unassembled WGS sequence"/>
</dbReference>
<keyword evidence="2" id="KW-1185">Reference proteome</keyword>
<dbReference type="AlphaFoldDB" id="A0AAV4T3M5"/>
<evidence type="ECO:0000313" key="2">
    <source>
        <dbReference type="Proteomes" id="UP001054837"/>
    </source>
</evidence>
<accession>A0AAV4T3M5</accession>
<organism evidence="1 2">
    <name type="scientific">Caerostris darwini</name>
    <dbReference type="NCBI Taxonomy" id="1538125"/>
    <lineage>
        <taxon>Eukaryota</taxon>
        <taxon>Metazoa</taxon>
        <taxon>Ecdysozoa</taxon>
        <taxon>Arthropoda</taxon>
        <taxon>Chelicerata</taxon>
        <taxon>Arachnida</taxon>
        <taxon>Araneae</taxon>
        <taxon>Araneomorphae</taxon>
        <taxon>Entelegynae</taxon>
        <taxon>Araneoidea</taxon>
        <taxon>Araneidae</taxon>
        <taxon>Caerostris</taxon>
    </lineage>
</organism>
<protein>
    <submittedName>
        <fullName evidence="1">Uncharacterized protein</fullName>
    </submittedName>
</protein>
<evidence type="ECO:0000313" key="1">
    <source>
        <dbReference type="EMBL" id="GIY39804.1"/>
    </source>
</evidence>
<reference evidence="1 2" key="1">
    <citation type="submission" date="2021-06" db="EMBL/GenBank/DDBJ databases">
        <title>Caerostris darwini draft genome.</title>
        <authorList>
            <person name="Kono N."/>
            <person name="Arakawa K."/>
        </authorList>
    </citation>
    <scope>NUCLEOTIDE SEQUENCE [LARGE SCALE GENOMIC DNA]</scope>
</reference>
<proteinExistence type="predicted"/>
<name>A0AAV4T3M5_9ARAC</name>
<sequence length="243" mass="27670">MSEGDFLYVVYTGHILKSSNSLPCGEEILVSWPIGCCVTDGELLLWAINLEAFYNLAPLHFHLCNFLHLKILVASFIPLAFFWGGDIHNYFVCVPHHQPSALQHFSKACRKTDPNTVANARHVVCNRTLYVTALWQLVSIRDSQSENLPTPQTMWAEKRRGGGTLSVDAAVALFPGVRRFRRRDVPGLLQWQGRIVVERGLDQTQDVPSFCARLSPKTIVCRFLLFLRIVRIPKVYHSVKFFF</sequence>
<gene>
    <name evidence="1" type="ORF">CDAR_601141</name>
</gene>